<reference evidence="2" key="1">
    <citation type="submission" date="2022-11" db="UniProtKB">
        <authorList>
            <consortium name="WormBaseParasite"/>
        </authorList>
    </citation>
    <scope>IDENTIFICATION</scope>
</reference>
<proteinExistence type="predicted"/>
<accession>A0AC34R884</accession>
<sequence>MSCLNVNGLQSSSIIGLKVLIISISIDRCLAVIQPVRYAKNDSKVFAYGSGALSLFAVIVMAIAIRIGIDSKPISVCSIGAANTPEYSLTNMIYSGIFIALLFIFYNIALVLTLMRLQSTNCNYTERHLKTQFKIFLTVSWILLTCFLAYCVPTIIQLAGKIFNFGSDVNAWSTLYSGFASVINASINVFLYLFKHYEINHCFQVWLSNHFSGLQKPKLTSSKIHTGASHSGIVVY</sequence>
<evidence type="ECO:0000313" key="2">
    <source>
        <dbReference type="WBParaSite" id="JU765_v2.g4242.t1"/>
    </source>
</evidence>
<dbReference type="Proteomes" id="UP000887576">
    <property type="component" value="Unplaced"/>
</dbReference>
<protein>
    <submittedName>
        <fullName evidence="2">G-protein coupled receptors family 1 profile domain-containing protein</fullName>
    </submittedName>
</protein>
<evidence type="ECO:0000313" key="1">
    <source>
        <dbReference type="Proteomes" id="UP000887576"/>
    </source>
</evidence>
<organism evidence="1 2">
    <name type="scientific">Panagrolaimus sp. JU765</name>
    <dbReference type="NCBI Taxonomy" id="591449"/>
    <lineage>
        <taxon>Eukaryota</taxon>
        <taxon>Metazoa</taxon>
        <taxon>Ecdysozoa</taxon>
        <taxon>Nematoda</taxon>
        <taxon>Chromadorea</taxon>
        <taxon>Rhabditida</taxon>
        <taxon>Tylenchina</taxon>
        <taxon>Panagrolaimomorpha</taxon>
        <taxon>Panagrolaimoidea</taxon>
        <taxon>Panagrolaimidae</taxon>
        <taxon>Panagrolaimus</taxon>
    </lineage>
</organism>
<name>A0AC34R884_9BILA</name>
<dbReference type="WBParaSite" id="JU765_v2.g4242.t1">
    <property type="protein sequence ID" value="JU765_v2.g4242.t1"/>
    <property type="gene ID" value="JU765_v2.g4242"/>
</dbReference>